<evidence type="ECO:0000313" key="9">
    <source>
        <dbReference type="EMBL" id="RIB25135.1"/>
    </source>
</evidence>
<keyword evidence="3" id="KW-0813">Transport</keyword>
<dbReference type="Pfam" id="PF06027">
    <property type="entry name" value="SLC35F"/>
    <property type="match status" value="1"/>
</dbReference>
<dbReference type="STRING" id="44941.A0A397VRF7"/>
<comment type="similarity">
    <text evidence="2">Belongs to the SLC35F solute transporter family.</text>
</comment>
<feature type="transmembrane region" description="Helical" evidence="8">
    <location>
        <begin position="6"/>
        <end position="23"/>
    </location>
</feature>
<accession>A0A397VRF7</accession>
<reference evidence="9 10" key="1">
    <citation type="submission" date="2018-06" db="EMBL/GenBank/DDBJ databases">
        <title>Comparative genomics reveals the genomic features of Rhizophagus irregularis, R. cerebriforme, R. diaphanum and Gigaspora rosea, and their symbiotic lifestyle signature.</title>
        <authorList>
            <person name="Morin E."/>
            <person name="San Clemente H."/>
            <person name="Chen E.C.H."/>
            <person name="De La Providencia I."/>
            <person name="Hainaut M."/>
            <person name="Kuo A."/>
            <person name="Kohler A."/>
            <person name="Murat C."/>
            <person name="Tang N."/>
            <person name="Roy S."/>
            <person name="Loubradou J."/>
            <person name="Henrissat B."/>
            <person name="Grigoriev I.V."/>
            <person name="Corradi N."/>
            <person name="Roux C."/>
            <person name="Martin F.M."/>
        </authorList>
    </citation>
    <scope>NUCLEOTIDE SEQUENCE [LARGE SCALE GENOMIC DNA]</scope>
    <source>
        <strain evidence="9 10">DAOM 194757</strain>
    </source>
</reference>
<feature type="region of interest" description="Disordered" evidence="7">
    <location>
        <begin position="85"/>
        <end position="124"/>
    </location>
</feature>
<dbReference type="GO" id="GO:0016020">
    <property type="term" value="C:membrane"/>
    <property type="evidence" value="ECO:0007669"/>
    <property type="project" value="UniProtKB-SubCell"/>
</dbReference>
<keyword evidence="5 8" id="KW-1133">Transmembrane helix</keyword>
<dbReference type="PANTHER" id="PTHR14233:SF4">
    <property type="entry name" value="SOLUTE CARRIER FAMILY 35 MEMBER F2"/>
    <property type="match status" value="1"/>
</dbReference>
<dbReference type="InterPro" id="IPR052221">
    <property type="entry name" value="SLC35F_Transporter"/>
</dbReference>
<dbReference type="PANTHER" id="PTHR14233">
    <property type="entry name" value="DUF914-RELATED"/>
    <property type="match status" value="1"/>
</dbReference>
<dbReference type="OrthoDB" id="10593496at2759"/>
<protein>
    <submittedName>
        <fullName evidence="9">Uncharacterized protein</fullName>
    </submittedName>
</protein>
<dbReference type="AlphaFoldDB" id="A0A397VRF7"/>
<evidence type="ECO:0000256" key="1">
    <source>
        <dbReference type="ARBA" id="ARBA00004141"/>
    </source>
</evidence>
<proteinExistence type="inferred from homology"/>
<dbReference type="InterPro" id="IPR009262">
    <property type="entry name" value="SLC35_F1/F2/F6"/>
</dbReference>
<feature type="transmembrane region" description="Helical" evidence="8">
    <location>
        <begin position="57"/>
        <end position="75"/>
    </location>
</feature>
<keyword evidence="10" id="KW-1185">Reference proteome</keyword>
<comment type="caution">
    <text evidence="9">The sequence shown here is derived from an EMBL/GenBank/DDBJ whole genome shotgun (WGS) entry which is preliminary data.</text>
</comment>
<name>A0A397VRF7_9GLOM</name>
<dbReference type="GO" id="GO:0022857">
    <property type="term" value="F:transmembrane transporter activity"/>
    <property type="evidence" value="ECO:0007669"/>
    <property type="project" value="InterPro"/>
</dbReference>
<gene>
    <name evidence="9" type="ORF">C2G38_2138915</name>
</gene>
<sequence length="124" mass="14519">MIGYIVLYNFAMFLLYSLTPILFRLSSALFFNLALLSSDFYTYIFLSFVLYESSPCQIYPVAFATVCIGLIIYYINPATKPKIKPDYEDEKHDNENERDLESSYDVNNENDEKRIHNNVEELVQ</sequence>
<evidence type="ECO:0000256" key="8">
    <source>
        <dbReference type="SAM" id="Phobius"/>
    </source>
</evidence>
<evidence type="ECO:0000256" key="3">
    <source>
        <dbReference type="ARBA" id="ARBA00022448"/>
    </source>
</evidence>
<feature type="transmembrane region" description="Helical" evidence="8">
    <location>
        <begin position="30"/>
        <end position="51"/>
    </location>
</feature>
<evidence type="ECO:0000256" key="6">
    <source>
        <dbReference type="ARBA" id="ARBA00023136"/>
    </source>
</evidence>
<organism evidence="9 10">
    <name type="scientific">Gigaspora rosea</name>
    <dbReference type="NCBI Taxonomy" id="44941"/>
    <lineage>
        <taxon>Eukaryota</taxon>
        <taxon>Fungi</taxon>
        <taxon>Fungi incertae sedis</taxon>
        <taxon>Mucoromycota</taxon>
        <taxon>Glomeromycotina</taxon>
        <taxon>Glomeromycetes</taxon>
        <taxon>Diversisporales</taxon>
        <taxon>Gigasporaceae</taxon>
        <taxon>Gigaspora</taxon>
    </lineage>
</organism>
<comment type="subcellular location">
    <subcellularLocation>
        <location evidence="1">Membrane</location>
        <topology evidence="1">Multi-pass membrane protein</topology>
    </subcellularLocation>
</comment>
<evidence type="ECO:0000256" key="5">
    <source>
        <dbReference type="ARBA" id="ARBA00022989"/>
    </source>
</evidence>
<evidence type="ECO:0000256" key="2">
    <source>
        <dbReference type="ARBA" id="ARBA00007863"/>
    </source>
</evidence>
<keyword evidence="6 8" id="KW-0472">Membrane</keyword>
<evidence type="ECO:0000256" key="7">
    <source>
        <dbReference type="SAM" id="MobiDB-lite"/>
    </source>
</evidence>
<feature type="compositionally biased region" description="Basic and acidic residues" evidence="7">
    <location>
        <begin position="85"/>
        <end position="101"/>
    </location>
</feature>
<evidence type="ECO:0000256" key="4">
    <source>
        <dbReference type="ARBA" id="ARBA00022692"/>
    </source>
</evidence>
<keyword evidence="4 8" id="KW-0812">Transmembrane</keyword>
<feature type="compositionally biased region" description="Basic and acidic residues" evidence="7">
    <location>
        <begin position="110"/>
        <end position="124"/>
    </location>
</feature>
<evidence type="ECO:0000313" key="10">
    <source>
        <dbReference type="Proteomes" id="UP000266673"/>
    </source>
</evidence>
<dbReference type="EMBL" id="QKWP01000186">
    <property type="protein sequence ID" value="RIB25135.1"/>
    <property type="molecule type" value="Genomic_DNA"/>
</dbReference>
<dbReference type="Proteomes" id="UP000266673">
    <property type="component" value="Unassembled WGS sequence"/>
</dbReference>